<dbReference type="Proteomes" id="UP001146793">
    <property type="component" value="Unassembled WGS sequence"/>
</dbReference>
<protein>
    <submittedName>
        <fullName evidence="1">Uncharacterized protein</fullName>
    </submittedName>
</protein>
<dbReference type="InterPro" id="IPR027246">
    <property type="entry name" value="Porin_Euk/Tom40"/>
</dbReference>
<dbReference type="Gene3D" id="2.40.160.10">
    <property type="entry name" value="Porin"/>
    <property type="match status" value="1"/>
</dbReference>
<evidence type="ECO:0000313" key="1">
    <source>
        <dbReference type="EMBL" id="KAJ3429950.1"/>
    </source>
</evidence>
<dbReference type="Pfam" id="PF01459">
    <property type="entry name" value="Porin_3"/>
    <property type="match status" value="1"/>
</dbReference>
<gene>
    <name evidence="1" type="ORF">M0812_22950</name>
</gene>
<dbReference type="InterPro" id="IPR023614">
    <property type="entry name" value="Porin_dom_sf"/>
</dbReference>
<comment type="caution">
    <text evidence="1">The sequence shown here is derived from an EMBL/GenBank/DDBJ whole genome shotgun (WGS) entry which is preliminary data.</text>
</comment>
<sequence length="284" mass="30936">MSSLWKAICFGQLGKHTKHLQKSFSPSNVLKISAHDSSGLSLGTLAKVRHTPQGWVTNTILSTNYHFKNFCKISASFTSEKQAILNVSTSPEFSKDLLISLIAQTRPFSIIPSLAYQNKSFTIASTLDLMARNVTVSCGTSFGKLAMGSLIQADAQNMEIIHAVASVELSITDDLMMNCTLKNKGKAIDFSLWTKLNPNLTLAFLSSTNLANYETQLQGELIGTINEKTEISTGINSSGLLALSLSRHLSDNIKISANGVFDVLQPQKISAHKLGINLFIDSFY</sequence>
<dbReference type="GO" id="GO:0005741">
    <property type="term" value="C:mitochondrial outer membrane"/>
    <property type="evidence" value="ECO:0007669"/>
    <property type="project" value="InterPro"/>
</dbReference>
<reference evidence="1" key="1">
    <citation type="submission" date="2022-08" db="EMBL/GenBank/DDBJ databases">
        <title>Novel sulphate-reducing endosymbionts in the free-living metamonad Anaeramoeba.</title>
        <authorList>
            <person name="Jerlstrom-Hultqvist J."/>
            <person name="Cepicka I."/>
            <person name="Gallot-Lavallee L."/>
            <person name="Salas-Leiva D."/>
            <person name="Curtis B.A."/>
            <person name="Zahonova K."/>
            <person name="Pipaliya S."/>
            <person name="Dacks J."/>
            <person name="Roger A.J."/>
        </authorList>
    </citation>
    <scope>NUCLEOTIDE SEQUENCE</scope>
    <source>
        <strain evidence="1">Busselton2</strain>
    </source>
</reference>
<accession>A0AAV7YLW7</accession>
<dbReference type="GO" id="GO:0055085">
    <property type="term" value="P:transmembrane transport"/>
    <property type="evidence" value="ECO:0007669"/>
    <property type="project" value="InterPro"/>
</dbReference>
<name>A0AAV7YLW7_9EUKA</name>
<proteinExistence type="predicted"/>
<dbReference type="EMBL" id="JANTQA010000051">
    <property type="protein sequence ID" value="KAJ3429950.1"/>
    <property type="molecule type" value="Genomic_DNA"/>
</dbReference>
<organism evidence="1 2">
    <name type="scientific">Anaeramoeba flamelloides</name>
    <dbReference type="NCBI Taxonomy" id="1746091"/>
    <lineage>
        <taxon>Eukaryota</taxon>
        <taxon>Metamonada</taxon>
        <taxon>Anaeramoebidae</taxon>
        <taxon>Anaeramoeba</taxon>
    </lineage>
</organism>
<evidence type="ECO:0000313" key="2">
    <source>
        <dbReference type="Proteomes" id="UP001146793"/>
    </source>
</evidence>
<dbReference type="AlphaFoldDB" id="A0AAV7YLW7"/>